<dbReference type="EMBL" id="BLLK01000022">
    <property type="protein sequence ID" value="GFH46574.1"/>
    <property type="molecule type" value="Genomic_DNA"/>
</dbReference>
<gene>
    <name evidence="1" type="ORF">CTEN210_03048</name>
</gene>
<accession>A0AAD3CKS1</accession>
<dbReference type="CDD" id="cd04508">
    <property type="entry name" value="Tudor_SF"/>
    <property type="match status" value="1"/>
</dbReference>
<protein>
    <submittedName>
        <fullName evidence="1">Uncharacterized protein</fullName>
    </submittedName>
</protein>
<organism evidence="1 2">
    <name type="scientific">Chaetoceros tenuissimus</name>
    <dbReference type="NCBI Taxonomy" id="426638"/>
    <lineage>
        <taxon>Eukaryota</taxon>
        <taxon>Sar</taxon>
        <taxon>Stramenopiles</taxon>
        <taxon>Ochrophyta</taxon>
        <taxon>Bacillariophyta</taxon>
        <taxon>Coscinodiscophyceae</taxon>
        <taxon>Chaetocerotophycidae</taxon>
        <taxon>Chaetocerotales</taxon>
        <taxon>Chaetocerotaceae</taxon>
        <taxon>Chaetoceros</taxon>
    </lineage>
</organism>
<sequence length="952" mass="108659">MGSDSTTQKRQDLLKLINHLRSNPEHDESSEATNVVLSRLLAEVRRTEVEEMRKFIQSCPGISSNSFAMETAHDAMDEAMRHINKNSDQLQTNLLTKQALTNSFFGKEIEALEVSMEESSNDSSSFEKEEEPMIKTHVKKNVSSSNERSLVMKFILGILRCIFMDLPLATTCLFLVTVYCTQSIYYTYYVPIMQSVTWDEDRKEKEYTNYLRTCGREDVSTLNPDDFIVDPENTSPEEAVEMTNKHGMTIFPNLLTLETADKMRDYVLKKNYALSEEEAVWLISNQNRWSFLIGADEDPSIPPVLKEIATNESFQNTISLLMGEDPAMVEFTAITSAYGAGDQNWHSDNNFDGSQMHHARSFVPMYSLFVPLQDTTKEMGATSACPGTHLCGSDNNLSNMCEQLNFQVSDSRGRLAKEGDDRVWKTGDGYLMNLNTYHRGPAHIDPNGPERAMLILTISPRPRGPEFDRRQISLGTSYSGRWDMWGHTMKDLAMIDKIKGFPWKQLRTLGIYKPMGTHRNKSVLWGWDYLTVVCSRIANQQFGFRYDDLEAFLKSINKKGKIYEILFGQLPRDVDELEDPFVWPAYFEETFARCLGYSKIAFGSISLFYLFASLFQKKKMASISRGIKISAFITALGYLALYRISITPWGKDIRSGWAQESPFPDYEQTPVFGETTLPIGSDVLFPMRIDSPFLAGHNLIYNHQPGNMVYNELVSPITKESPAFVVSSMIDSVMTKVQEKNGRFLRQNEVGDWEILPKKNAASMIQRQMLAEGNPIIKSLAQEIKFLKSEARFGRRRNMVSIREHSIERLNKLEERMFDMKLPEEKPSVINQFEIRPVAVMKNAKKDTSNNSESEGYKKGDVVEGYFENDGWFKGTVTSVRRNKVAIAFDDGDFQILTLNKVRKYTKLEVGDEVFSQGKKVVITHISANGHIEVEDVDENIHEDFIFNVRKI</sequence>
<proteinExistence type="predicted"/>
<dbReference type="InterPro" id="IPR051961">
    <property type="entry name" value="Fungal_Metabolite_Diox"/>
</dbReference>
<dbReference type="Gene3D" id="2.30.30.140">
    <property type="match status" value="1"/>
</dbReference>
<dbReference type="Pfam" id="PF05721">
    <property type="entry name" value="PhyH"/>
    <property type="match status" value="1"/>
</dbReference>
<dbReference type="Gene3D" id="2.60.120.620">
    <property type="entry name" value="q2cbj1_9rhob like domain"/>
    <property type="match status" value="1"/>
</dbReference>
<dbReference type="AlphaFoldDB" id="A0AAD3CKS1"/>
<evidence type="ECO:0000313" key="1">
    <source>
        <dbReference type="EMBL" id="GFH46574.1"/>
    </source>
</evidence>
<dbReference type="PANTHER" id="PTHR37563">
    <property type="entry name" value="PHYTANOYL-COA DIOXYGENASE FAMILY PROTEIN (AFU_ORTHOLOGUE AFUA_2G03330)"/>
    <property type="match status" value="1"/>
</dbReference>
<dbReference type="Proteomes" id="UP001054902">
    <property type="component" value="Unassembled WGS sequence"/>
</dbReference>
<reference evidence="1 2" key="1">
    <citation type="journal article" date="2021" name="Sci. Rep.">
        <title>The genome of the diatom Chaetoceros tenuissimus carries an ancient integrated fragment of an extant virus.</title>
        <authorList>
            <person name="Hongo Y."/>
            <person name="Kimura K."/>
            <person name="Takaki Y."/>
            <person name="Yoshida Y."/>
            <person name="Baba S."/>
            <person name="Kobayashi G."/>
            <person name="Nagasaki K."/>
            <person name="Hano T."/>
            <person name="Tomaru Y."/>
        </authorList>
    </citation>
    <scope>NUCLEOTIDE SEQUENCE [LARGE SCALE GENOMIC DNA]</scope>
    <source>
        <strain evidence="1 2">NIES-3715</strain>
    </source>
</reference>
<dbReference type="PANTHER" id="PTHR37563:SF2">
    <property type="entry name" value="PHYTANOYL-COA DIOXYGENASE FAMILY PROTEIN (AFU_ORTHOLOGUE AFUA_2G03330)"/>
    <property type="match status" value="1"/>
</dbReference>
<dbReference type="SUPFAM" id="SSF51197">
    <property type="entry name" value="Clavaminate synthase-like"/>
    <property type="match status" value="1"/>
</dbReference>
<name>A0AAD3CKS1_9STRA</name>
<dbReference type="InterPro" id="IPR008775">
    <property type="entry name" value="Phytyl_CoA_dOase-like"/>
</dbReference>
<comment type="caution">
    <text evidence="1">The sequence shown here is derived from an EMBL/GenBank/DDBJ whole genome shotgun (WGS) entry which is preliminary data.</text>
</comment>
<keyword evidence="2" id="KW-1185">Reference proteome</keyword>
<evidence type="ECO:0000313" key="2">
    <source>
        <dbReference type="Proteomes" id="UP001054902"/>
    </source>
</evidence>